<feature type="domain" description="RecF/RecN/SMC N-terminal" evidence="6">
    <location>
        <begin position="63"/>
        <end position="652"/>
    </location>
</feature>
<comment type="similarity">
    <text evidence="1">Belongs to the SMC family. SbcC subfamily.</text>
</comment>
<dbReference type="InterPro" id="IPR027417">
    <property type="entry name" value="P-loop_NTPase"/>
</dbReference>
<dbReference type="PANTHER" id="PTHR32114">
    <property type="entry name" value="ABC TRANSPORTER ABCH.3"/>
    <property type="match status" value="1"/>
</dbReference>
<sequence length="784" mass="84599">MVDDLLHWIASRIETDTTLADESKPLVLAALEGDAELADLAGYTPPKLVAVEDEKAPEPVGAFLKQIKVEGFRGIGPAAQLDIEPGPGLTIITGRNGSGKSSFAEALEMALTRTTYRWAHRSKQWEDAWRNIHSPNPARVDVTLVEESVGPTRLSVTWNADAAWSEASVTLQRQGQKRKGGAESLGWNGPLETYRPLLSYEELGVTLTGEPSRLHDAIATVLGLEQLTEAIKRLGIRNRELAAPGAAVAAEKKALTATLAQLDDERALQALTLVKKRKHDLQALSDLATGVSGEESEEAAWLQAILSLALPSIDNTEGAVAELRSAVAEMANAGDTAAEELERRMSLLDAALELHRHEGDQPCPVCGVGALDEAWARSAASVVTSSQAELDGLRRARARLFTTRTNARGLIAPVPHSVTDGTDIGLADELTAVRDAWDAWSEAPEGDLTLCDHIETHRIALSDTLDALQLAVQQIVSARDDAWSNVAVQLAAFVEASERWEIQQYESEATKAALKWLKENEVELKNERVRPISERASEIWESLRQESNVGITGLKLEGAATRRRVAIEASVDGQEAGGLAVMSQGELHALALALFLPRATMPASPFRFVVLDDPVQAMDPAKVDGLVEVLTSIAASRQVVVFSHDDRLAAAVRRAQVKARILEVTRQTGSLVEVTNTFDPPQRYLRDAAAIVKDAGLPDATLRRTLPGMLRLAVEAQASGSTPPSSHAVPLTPRSSRHGMRTRRHPSASRLLCMASRGRSTRGSTSGRADEWDSASARRPCMSA</sequence>
<comment type="caution">
    <text evidence="7">The sequence shown here is derived from an EMBL/GenBank/DDBJ whole genome shotgun (WGS) entry which is preliminary data.</text>
</comment>
<feature type="compositionally biased region" description="Low complexity" evidence="5">
    <location>
        <begin position="756"/>
        <end position="767"/>
    </location>
</feature>
<gene>
    <name evidence="7" type="ORF">GCM10009749_24940</name>
</gene>
<keyword evidence="7" id="KW-0067">ATP-binding</keyword>
<name>A0ABN2M9I0_9MICO</name>
<dbReference type="EMBL" id="BAAANJ010000009">
    <property type="protein sequence ID" value="GAA1814485.1"/>
    <property type="molecule type" value="Genomic_DNA"/>
</dbReference>
<keyword evidence="7" id="KW-0547">Nucleotide-binding</keyword>
<organism evidence="7 8">
    <name type="scientific">Agromyces neolithicus</name>
    <dbReference type="NCBI Taxonomy" id="269420"/>
    <lineage>
        <taxon>Bacteria</taxon>
        <taxon>Bacillati</taxon>
        <taxon>Actinomycetota</taxon>
        <taxon>Actinomycetes</taxon>
        <taxon>Micrococcales</taxon>
        <taxon>Microbacteriaceae</taxon>
        <taxon>Agromyces</taxon>
    </lineage>
</organism>
<evidence type="ECO:0000259" key="6">
    <source>
        <dbReference type="Pfam" id="PF02463"/>
    </source>
</evidence>
<feature type="compositionally biased region" description="Basic residues" evidence="5">
    <location>
        <begin position="735"/>
        <end position="747"/>
    </location>
</feature>
<evidence type="ECO:0000313" key="8">
    <source>
        <dbReference type="Proteomes" id="UP001500002"/>
    </source>
</evidence>
<evidence type="ECO:0000313" key="7">
    <source>
        <dbReference type="EMBL" id="GAA1814485.1"/>
    </source>
</evidence>
<keyword evidence="8" id="KW-1185">Reference proteome</keyword>
<evidence type="ECO:0000256" key="3">
    <source>
        <dbReference type="ARBA" id="ARBA00013368"/>
    </source>
</evidence>
<comment type="subunit">
    <text evidence="2">Heterodimer of SbcC and SbcD.</text>
</comment>
<evidence type="ECO:0000256" key="5">
    <source>
        <dbReference type="SAM" id="MobiDB-lite"/>
    </source>
</evidence>
<feature type="coiled-coil region" evidence="4">
    <location>
        <begin position="313"/>
        <end position="358"/>
    </location>
</feature>
<dbReference type="PANTHER" id="PTHR32114:SF2">
    <property type="entry name" value="ABC TRANSPORTER ABCH.3"/>
    <property type="match status" value="1"/>
</dbReference>
<dbReference type="Gene3D" id="3.40.50.300">
    <property type="entry name" value="P-loop containing nucleotide triphosphate hydrolases"/>
    <property type="match status" value="2"/>
</dbReference>
<reference evidence="7 8" key="1">
    <citation type="journal article" date="2019" name="Int. J. Syst. Evol. Microbiol.">
        <title>The Global Catalogue of Microorganisms (GCM) 10K type strain sequencing project: providing services to taxonomists for standard genome sequencing and annotation.</title>
        <authorList>
            <consortium name="The Broad Institute Genomics Platform"/>
            <consortium name="The Broad Institute Genome Sequencing Center for Infectious Disease"/>
            <person name="Wu L."/>
            <person name="Ma J."/>
        </authorList>
    </citation>
    <scope>NUCLEOTIDE SEQUENCE [LARGE SCALE GENOMIC DNA]</scope>
    <source>
        <strain evidence="7 8">JCM 14322</strain>
    </source>
</reference>
<evidence type="ECO:0000256" key="4">
    <source>
        <dbReference type="SAM" id="Coils"/>
    </source>
</evidence>
<proteinExistence type="inferred from homology"/>
<dbReference type="SUPFAM" id="SSF52540">
    <property type="entry name" value="P-loop containing nucleoside triphosphate hydrolases"/>
    <property type="match status" value="1"/>
</dbReference>
<evidence type="ECO:0000256" key="2">
    <source>
        <dbReference type="ARBA" id="ARBA00011322"/>
    </source>
</evidence>
<keyword evidence="4" id="KW-0175">Coiled coil</keyword>
<evidence type="ECO:0000256" key="1">
    <source>
        <dbReference type="ARBA" id="ARBA00006930"/>
    </source>
</evidence>
<accession>A0ABN2M9I0</accession>
<dbReference type="Proteomes" id="UP001500002">
    <property type="component" value="Unassembled WGS sequence"/>
</dbReference>
<feature type="region of interest" description="Disordered" evidence="5">
    <location>
        <begin position="717"/>
        <end position="784"/>
    </location>
</feature>
<dbReference type="RefSeq" id="WP_344296622.1">
    <property type="nucleotide sequence ID" value="NZ_BAAANJ010000009.1"/>
</dbReference>
<dbReference type="Pfam" id="PF02463">
    <property type="entry name" value="SMC_N"/>
    <property type="match status" value="1"/>
</dbReference>
<dbReference type="GO" id="GO:0005524">
    <property type="term" value="F:ATP binding"/>
    <property type="evidence" value="ECO:0007669"/>
    <property type="project" value="UniProtKB-KW"/>
</dbReference>
<dbReference type="InterPro" id="IPR003395">
    <property type="entry name" value="RecF/RecN/SMC_N"/>
</dbReference>
<protein>
    <recommendedName>
        <fullName evidence="3">Nuclease SbcCD subunit C</fullName>
    </recommendedName>
</protein>